<evidence type="ECO:0000313" key="3">
    <source>
        <dbReference type="Proteomes" id="UP000254704"/>
    </source>
</evidence>
<dbReference type="InterPro" id="IPR003425">
    <property type="entry name" value="CCB3/YggT"/>
</dbReference>
<reference evidence="2 3" key="1">
    <citation type="submission" date="2018-06" db="EMBL/GenBank/DDBJ databases">
        <authorList>
            <consortium name="Pathogen Informatics"/>
            <person name="Doyle S."/>
        </authorList>
    </citation>
    <scope>NUCLEOTIDE SEQUENCE [LARGE SCALE GENOMIC DNA]</scope>
    <source>
        <strain evidence="2 3">NCTC11621</strain>
    </source>
</reference>
<evidence type="ECO:0000256" key="1">
    <source>
        <dbReference type="SAM" id="Phobius"/>
    </source>
</evidence>
<dbReference type="Proteomes" id="UP000254704">
    <property type="component" value="Unassembled WGS sequence"/>
</dbReference>
<dbReference type="Pfam" id="PF02325">
    <property type="entry name" value="CCB3_YggT"/>
    <property type="match status" value="1"/>
</dbReference>
<keyword evidence="1 2" id="KW-0812">Transmembrane</keyword>
<proteinExistence type="predicted"/>
<dbReference type="AlphaFoldDB" id="A0A379ESF9"/>
<gene>
    <name evidence="2" type="ORF">NCTC11621_00114</name>
</gene>
<feature type="transmembrane region" description="Helical" evidence="1">
    <location>
        <begin position="41"/>
        <end position="64"/>
    </location>
</feature>
<evidence type="ECO:0000313" key="2">
    <source>
        <dbReference type="EMBL" id="SUC05176.1"/>
    </source>
</evidence>
<dbReference type="GO" id="GO:0016020">
    <property type="term" value="C:membrane"/>
    <property type="evidence" value="ECO:0007669"/>
    <property type="project" value="InterPro"/>
</dbReference>
<name>A0A379ESF9_9PAST</name>
<sequence>MSWFNRTPNPMQFVLHQLTSPLLSPIQRILPNTGMIDFSPMILVFGLFFLDKVLLDLFGAYWLLASY</sequence>
<protein>
    <submittedName>
        <fullName evidence="2">Putative transmembrane protein</fullName>
    </submittedName>
</protein>
<dbReference type="EMBL" id="UGTV01000009">
    <property type="protein sequence ID" value="SUC05176.1"/>
    <property type="molecule type" value="Genomic_DNA"/>
</dbReference>
<keyword evidence="1" id="KW-0472">Membrane</keyword>
<keyword evidence="1" id="KW-1133">Transmembrane helix</keyword>
<organism evidence="2 3">
    <name type="scientific">Pasteurella canis</name>
    <dbReference type="NCBI Taxonomy" id="753"/>
    <lineage>
        <taxon>Bacteria</taxon>
        <taxon>Pseudomonadati</taxon>
        <taxon>Pseudomonadota</taxon>
        <taxon>Gammaproteobacteria</taxon>
        <taxon>Pasteurellales</taxon>
        <taxon>Pasteurellaceae</taxon>
        <taxon>Pasteurella</taxon>
    </lineage>
</organism>
<accession>A0A379ESF9</accession>